<evidence type="ECO:0000256" key="1">
    <source>
        <dbReference type="ARBA" id="ARBA00023015"/>
    </source>
</evidence>
<dbReference type="KEGG" id="ddr:Deide_3p00511"/>
<dbReference type="InterPro" id="IPR036390">
    <property type="entry name" value="WH_DNA-bd_sf"/>
</dbReference>
<proteinExistence type="predicted"/>
<dbReference type="InterPro" id="IPR008920">
    <property type="entry name" value="TF_FadR/GntR_C"/>
</dbReference>
<accession>C1D492</accession>
<keyword evidence="6" id="KW-1185">Reference proteome</keyword>
<dbReference type="SUPFAM" id="SSF46785">
    <property type="entry name" value="Winged helix' DNA-binding domain"/>
    <property type="match status" value="1"/>
</dbReference>
<dbReference type="Pfam" id="PF07729">
    <property type="entry name" value="FCD"/>
    <property type="match status" value="1"/>
</dbReference>
<feature type="domain" description="HTH gntR-type" evidence="4">
    <location>
        <begin position="12"/>
        <end position="78"/>
    </location>
</feature>
<evidence type="ECO:0000256" key="3">
    <source>
        <dbReference type="ARBA" id="ARBA00023163"/>
    </source>
</evidence>
<protein>
    <submittedName>
        <fullName evidence="5">Putative transcriptional regulator, GntR</fullName>
    </submittedName>
</protein>
<dbReference type="OrthoDB" id="9781630at2"/>
<dbReference type="EMBL" id="CP001117">
    <property type="protein sequence ID" value="ACO47973.1"/>
    <property type="molecule type" value="Genomic_DNA"/>
</dbReference>
<dbReference type="AlphaFoldDB" id="C1D492"/>
<reference evidence="5 6" key="1">
    <citation type="journal article" date="2009" name="PLoS Genet.">
        <title>Alliance of proteomics and genomics to unravel the specificities of Sahara bacterium Deinococcus deserti.</title>
        <authorList>
            <person name="de Groot A."/>
            <person name="Dulermo R."/>
            <person name="Ortet P."/>
            <person name="Blanchard L."/>
            <person name="Guerin P."/>
            <person name="Fernandez B."/>
            <person name="Vacherie B."/>
            <person name="Dossat C."/>
            <person name="Jolivet E."/>
            <person name="Siguier P."/>
            <person name="Chandler M."/>
            <person name="Barakat M."/>
            <person name="Dedieu A."/>
            <person name="Barbe V."/>
            <person name="Heulin T."/>
            <person name="Sommer S."/>
            <person name="Achouak W."/>
            <person name="Armengaud J."/>
        </authorList>
    </citation>
    <scope>NUCLEOTIDE SEQUENCE [LARGE SCALE GENOMIC DNA]</scope>
    <source>
        <strain evidence="6">DSM 17065 / CIP 109153 / LMG 22923 / VCD115</strain>
        <plasmid evidence="6">pDeide3</plasmid>
    </source>
</reference>
<evidence type="ECO:0000256" key="2">
    <source>
        <dbReference type="ARBA" id="ARBA00023125"/>
    </source>
</evidence>
<dbReference type="Gene3D" id="1.20.120.530">
    <property type="entry name" value="GntR ligand-binding domain-like"/>
    <property type="match status" value="1"/>
</dbReference>
<dbReference type="GO" id="GO:0003677">
    <property type="term" value="F:DNA binding"/>
    <property type="evidence" value="ECO:0007669"/>
    <property type="project" value="UniProtKB-KW"/>
</dbReference>
<dbReference type="PROSITE" id="PS50949">
    <property type="entry name" value="HTH_GNTR"/>
    <property type="match status" value="1"/>
</dbReference>
<dbReference type="SUPFAM" id="SSF48008">
    <property type="entry name" value="GntR ligand-binding domain-like"/>
    <property type="match status" value="1"/>
</dbReference>
<dbReference type="InterPro" id="IPR036388">
    <property type="entry name" value="WH-like_DNA-bd_sf"/>
</dbReference>
<dbReference type="InterPro" id="IPR000524">
    <property type="entry name" value="Tscrpt_reg_HTH_GntR"/>
</dbReference>
<gene>
    <name evidence="5" type="ordered locus">Deide_3p00511</name>
</gene>
<keyword evidence="5" id="KW-0614">Plasmid</keyword>
<dbReference type="PANTHER" id="PTHR43537:SF49">
    <property type="entry name" value="TRANSCRIPTIONAL REGULATORY PROTEIN"/>
    <property type="match status" value="1"/>
</dbReference>
<dbReference type="Proteomes" id="UP000002208">
    <property type="component" value="Plasmid 3"/>
</dbReference>
<dbReference type="InterPro" id="IPR011711">
    <property type="entry name" value="GntR_C"/>
</dbReference>
<dbReference type="GO" id="GO:0003700">
    <property type="term" value="F:DNA-binding transcription factor activity"/>
    <property type="evidence" value="ECO:0007669"/>
    <property type="project" value="InterPro"/>
</dbReference>
<dbReference type="SMART" id="SM00345">
    <property type="entry name" value="HTH_GNTR"/>
    <property type="match status" value="1"/>
</dbReference>
<dbReference type="CDD" id="cd07377">
    <property type="entry name" value="WHTH_GntR"/>
    <property type="match status" value="1"/>
</dbReference>
<organism evidence="5 6">
    <name type="scientific">Deinococcus deserti (strain DSM 17065 / CIP 109153 / LMG 22923 / VCD115)</name>
    <dbReference type="NCBI Taxonomy" id="546414"/>
    <lineage>
        <taxon>Bacteria</taxon>
        <taxon>Thermotogati</taxon>
        <taxon>Deinococcota</taxon>
        <taxon>Deinococci</taxon>
        <taxon>Deinococcales</taxon>
        <taxon>Deinococcaceae</taxon>
        <taxon>Deinococcus</taxon>
    </lineage>
</organism>
<dbReference type="Pfam" id="PF00392">
    <property type="entry name" value="GntR"/>
    <property type="match status" value="1"/>
</dbReference>
<evidence type="ECO:0000259" key="4">
    <source>
        <dbReference type="PROSITE" id="PS50949"/>
    </source>
</evidence>
<keyword evidence="3" id="KW-0804">Transcription</keyword>
<keyword evidence="2" id="KW-0238">DNA-binding</keyword>
<keyword evidence="1" id="KW-0805">Transcription regulation</keyword>
<dbReference type="Gene3D" id="1.10.10.10">
    <property type="entry name" value="Winged helix-like DNA-binding domain superfamily/Winged helix DNA-binding domain"/>
    <property type="match status" value="1"/>
</dbReference>
<geneLocation type="plasmid" evidence="6">
    <name>pDeide3</name>
</geneLocation>
<dbReference type="SMART" id="SM00895">
    <property type="entry name" value="FCD"/>
    <property type="match status" value="1"/>
</dbReference>
<dbReference type="HOGENOM" id="CLU_017584_5_1_0"/>
<evidence type="ECO:0000313" key="6">
    <source>
        <dbReference type="Proteomes" id="UP000002208"/>
    </source>
</evidence>
<evidence type="ECO:0000313" key="5">
    <source>
        <dbReference type="EMBL" id="ACO47973.1"/>
    </source>
</evidence>
<name>C1D492_DEIDV</name>
<sequence length="226" mass="25156">MALPPFQIDTSISLAAGLYEALRGAILRGELKAGEKLTEVSLAEHVQISRTPVREALRHLQLDGLLESAGRSLIVAPVNLDAMMEMCVVRETLEGLAARLAASYRGEADLLALADLQETMCAASAVNDVAAVVRANHRFHATIWHASRNRYLARQLQDLRQAIERLQTSTLNSSQRRAEAEQEHEEILAALQAGDMEWAERATRQHFRNAELLRLRLLRLKADTSF</sequence>
<dbReference type="PANTHER" id="PTHR43537">
    <property type="entry name" value="TRANSCRIPTIONAL REGULATOR, GNTR FAMILY"/>
    <property type="match status" value="1"/>
</dbReference>